<dbReference type="PRINTS" id="PR00080">
    <property type="entry name" value="SDRFAMILY"/>
</dbReference>
<dbReference type="SUPFAM" id="SSF51735">
    <property type="entry name" value="NAD(P)-binding Rossmann-fold domains"/>
    <property type="match status" value="1"/>
</dbReference>
<dbReference type="SMART" id="SM00822">
    <property type="entry name" value="PKS_KR"/>
    <property type="match status" value="1"/>
</dbReference>
<dbReference type="GO" id="GO:0016491">
    <property type="term" value="F:oxidoreductase activity"/>
    <property type="evidence" value="ECO:0007669"/>
    <property type="project" value="UniProtKB-KW"/>
</dbReference>
<dbReference type="InterPro" id="IPR020904">
    <property type="entry name" value="Sc_DH/Rdtase_CS"/>
</dbReference>
<dbReference type="PROSITE" id="PS00061">
    <property type="entry name" value="ADH_SHORT"/>
    <property type="match status" value="1"/>
</dbReference>
<reference evidence="5 6" key="1">
    <citation type="submission" date="2016-11" db="EMBL/GenBank/DDBJ databases">
        <title>Complete Genome Sequence of Bradyrhizobium sp. strain J5, an isolated from soybean nodule in Hokkaido.</title>
        <authorList>
            <person name="Kanehara K."/>
        </authorList>
    </citation>
    <scope>NUCLEOTIDE SEQUENCE [LARGE SCALE GENOMIC DNA]</scope>
    <source>
        <strain evidence="5 6">J5</strain>
    </source>
</reference>
<dbReference type="AlphaFoldDB" id="A0A1L3FF37"/>
<accession>A0A1L3FF37</accession>
<gene>
    <name evidence="5" type="ORF">BKD09_26500</name>
</gene>
<dbReference type="Gene3D" id="3.40.50.720">
    <property type="entry name" value="NAD(P)-binding Rossmann-like Domain"/>
    <property type="match status" value="1"/>
</dbReference>
<name>A0A1L3FF37_BRAJP</name>
<dbReference type="PANTHER" id="PTHR43976:SF16">
    <property type="entry name" value="SHORT-CHAIN DEHYDROGENASE_REDUCTASE FAMILY PROTEIN"/>
    <property type="match status" value="1"/>
</dbReference>
<comment type="similarity">
    <text evidence="1 3">Belongs to the short-chain dehydrogenases/reductases (SDR) family.</text>
</comment>
<dbReference type="InterPro" id="IPR051911">
    <property type="entry name" value="SDR_oxidoreductase"/>
</dbReference>
<sequence>MSKVWFITGAGSGIGAATAKAALKAGDRVIATGRNLDKVRHALRDVAGENVAFVRLDVTSEAEAKAAVDEAVRAYGRIDVLVNNAGYSLLGNFEEMSTAEIEQLIATNFYGVMYAMRAVLPVMRKQRSGRIINISSLAGVVGFKHCGAYSAAKFAVEGLSASVAHEVEPFGIKITVIEPGFFRTDLLDAHNAKYAGSTIKDYAAEGTAENMWSGYHGAQQGDPARLGDVLVEIAGIDNPPKQFAAGSDALGVVKPALEARLEEVRAYADLSSSTDGSF</sequence>
<dbReference type="Pfam" id="PF00106">
    <property type="entry name" value="adh_short"/>
    <property type="match status" value="1"/>
</dbReference>
<dbReference type="InterPro" id="IPR036291">
    <property type="entry name" value="NAD(P)-bd_dom_sf"/>
</dbReference>
<evidence type="ECO:0000259" key="4">
    <source>
        <dbReference type="SMART" id="SM00822"/>
    </source>
</evidence>
<proteinExistence type="inferred from homology"/>
<keyword evidence="2" id="KW-0560">Oxidoreductase</keyword>
<evidence type="ECO:0000256" key="3">
    <source>
        <dbReference type="RuleBase" id="RU000363"/>
    </source>
</evidence>
<dbReference type="Proteomes" id="UP000181962">
    <property type="component" value="Chromosome"/>
</dbReference>
<evidence type="ECO:0000256" key="1">
    <source>
        <dbReference type="ARBA" id="ARBA00006484"/>
    </source>
</evidence>
<dbReference type="FunFam" id="3.40.50.720:FF:000084">
    <property type="entry name" value="Short-chain dehydrogenase reductase"/>
    <property type="match status" value="1"/>
</dbReference>
<protein>
    <submittedName>
        <fullName evidence="5">Short-chain dehydrogenase/reductase</fullName>
    </submittedName>
</protein>
<dbReference type="PANTHER" id="PTHR43976">
    <property type="entry name" value="SHORT CHAIN DEHYDROGENASE"/>
    <property type="match status" value="1"/>
</dbReference>
<dbReference type="RefSeq" id="WP_071913771.1">
    <property type="nucleotide sequence ID" value="NZ_CP017637.1"/>
</dbReference>
<dbReference type="OrthoDB" id="9793825at2"/>
<dbReference type="PRINTS" id="PR00081">
    <property type="entry name" value="GDHRDH"/>
</dbReference>
<organism evidence="5 6">
    <name type="scientific">Bradyrhizobium japonicum</name>
    <dbReference type="NCBI Taxonomy" id="375"/>
    <lineage>
        <taxon>Bacteria</taxon>
        <taxon>Pseudomonadati</taxon>
        <taxon>Pseudomonadota</taxon>
        <taxon>Alphaproteobacteria</taxon>
        <taxon>Hyphomicrobiales</taxon>
        <taxon>Nitrobacteraceae</taxon>
        <taxon>Bradyrhizobium</taxon>
    </lineage>
</organism>
<dbReference type="InterPro" id="IPR057326">
    <property type="entry name" value="KR_dom"/>
</dbReference>
<dbReference type="CDD" id="cd05374">
    <property type="entry name" value="17beta-HSD-like_SDR_c"/>
    <property type="match status" value="1"/>
</dbReference>
<evidence type="ECO:0000256" key="2">
    <source>
        <dbReference type="ARBA" id="ARBA00023002"/>
    </source>
</evidence>
<evidence type="ECO:0000313" key="6">
    <source>
        <dbReference type="Proteomes" id="UP000181962"/>
    </source>
</evidence>
<dbReference type="InterPro" id="IPR002347">
    <property type="entry name" value="SDR_fam"/>
</dbReference>
<evidence type="ECO:0000313" key="5">
    <source>
        <dbReference type="EMBL" id="APG11891.1"/>
    </source>
</evidence>
<feature type="domain" description="Ketoreductase" evidence="4">
    <location>
        <begin position="3"/>
        <end position="180"/>
    </location>
</feature>
<dbReference type="EMBL" id="CP017637">
    <property type="protein sequence ID" value="APG11891.1"/>
    <property type="molecule type" value="Genomic_DNA"/>
</dbReference>